<accession>A0A382UZ18</accession>
<dbReference type="Pfam" id="PF01327">
    <property type="entry name" value="Pep_deformylase"/>
    <property type="match status" value="1"/>
</dbReference>
<dbReference type="Gene3D" id="3.90.45.10">
    <property type="entry name" value="Peptide deformylase"/>
    <property type="match status" value="1"/>
</dbReference>
<dbReference type="PIRSF" id="PIRSF004749">
    <property type="entry name" value="Pep_def"/>
    <property type="match status" value="1"/>
</dbReference>
<dbReference type="PANTHER" id="PTHR10458">
    <property type="entry name" value="PEPTIDE DEFORMYLASE"/>
    <property type="match status" value="1"/>
</dbReference>
<reference evidence="2" key="1">
    <citation type="submission" date="2018-05" db="EMBL/GenBank/DDBJ databases">
        <authorList>
            <person name="Lanie J.A."/>
            <person name="Ng W.-L."/>
            <person name="Kazmierczak K.M."/>
            <person name="Andrzejewski T.M."/>
            <person name="Davidsen T.M."/>
            <person name="Wayne K.J."/>
            <person name="Tettelin H."/>
            <person name="Glass J.I."/>
            <person name="Rusch D."/>
            <person name="Podicherti R."/>
            <person name="Tsui H.-C.T."/>
            <person name="Winkler M.E."/>
        </authorList>
    </citation>
    <scope>NUCLEOTIDE SEQUENCE</scope>
</reference>
<gene>
    <name evidence="2" type="ORF">METZ01_LOCUS391792</name>
</gene>
<dbReference type="EMBL" id="UINC01147552">
    <property type="protein sequence ID" value="SVD38938.1"/>
    <property type="molecule type" value="Genomic_DNA"/>
</dbReference>
<name>A0A382UZ18_9ZZZZ</name>
<protein>
    <recommendedName>
        <fullName evidence="3">Peptide deformylase</fullName>
    </recommendedName>
</protein>
<dbReference type="PANTHER" id="PTHR10458:SF22">
    <property type="entry name" value="PEPTIDE DEFORMYLASE"/>
    <property type="match status" value="1"/>
</dbReference>
<evidence type="ECO:0008006" key="3">
    <source>
        <dbReference type="Google" id="ProtNLM"/>
    </source>
</evidence>
<sequence length="160" mass="18604">MKSPLPEITAETEPENRKELLDNIIETMKHYGGIGLSANQCGLAIRMFAFGDNTHYIPCFNPRIIAYSDKKIPMEEGCLTYPGLFVKIYRPEWVTVTFEDENRELHEETFKDLLARVFQHEYDHMEGIDFQSLAGKVSLDIAKRKRAKAMRKMKKMQEKT</sequence>
<dbReference type="PRINTS" id="PR01576">
    <property type="entry name" value="PDEFORMYLASE"/>
</dbReference>
<comment type="similarity">
    <text evidence="1">Belongs to the polypeptide deformylase family.</text>
</comment>
<proteinExistence type="inferred from homology"/>
<dbReference type="InterPro" id="IPR023635">
    <property type="entry name" value="Peptide_deformylase"/>
</dbReference>
<evidence type="ECO:0000313" key="2">
    <source>
        <dbReference type="EMBL" id="SVD38938.1"/>
    </source>
</evidence>
<dbReference type="GO" id="GO:0042586">
    <property type="term" value="F:peptide deformylase activity"/>
    <property type="evidence" value="ECO:0007669"/>
    <property type="project" value="InterPro"/>
</dbReference>
<organism evidence="2">
    <name type="scientific">marine metagenome</name>
    <dbReference type="NCBI Taxonomy" id="408172"/>
    <lineage>
        <taxon>unclassified sequences</taxon>
        <taxon>metagenomes</taxon>
        <taxon>ecological metagenomes</taxon>
    </lineage>
</organism>
<dbReference type="HAMAP" id="MF_00163">
    <property type="entry name" value="Pep_deformylase"/>
    <property type="match status" value="1"/>
</dbReference>
<dbReference type="InterPro" id="IPR036821">
    <property type="entry name" value="Peptide_deformylase_sf"/>
</dbReference>
<evidence type="ECO:0000256" key="1">
    <source>
        <dbReference type="ARBA" id="ARBA00010759"/>
    </source>
</evidence>
<dbReference type="AlphaFoldDB" id="A0A382UZ18"/>
<dbReference type="CDD" id="cd00487">
    <property type="entry name" value="Pep_deformylase"/>
    <property type="match status" value="1"/>
</dbReference>
<dbReference type="SUPFAM" id="SSF56420">
    <property type="entry name" value="Peptide deformylase"/>
    <property type="match status" value="1"/>
</dbReference>